<keyword evidence="12 18" id="KW-0675">Receptor</keyword>
<reference evidence="18" key="1">
    <citation type="journal article" date="2011" name="Chem. Biol.">
        <title>Identification and characterization of the lysobactin biosynthetic gene cluster reveals mechanistic insights into an unusual termination module architecture.</title>
        <authorList>
            <person name="Hou J."/>
            <person name="Robbel L."/>
            <person name="Marahiel M.A."/>
        </authorList>
    </citation>
    <scope>NUCLEOTIDE SEQUENCE</scope>
    <source>
        <strain evidence="18">ATCC 53042</strain>
    </source>
</reference>
<keyword evidence="6 14" id="KW-0812">Transmembrane</keyword>
<dbReference type="EMBL" id="JF412274">
    <property type="protein sequence ID" value="AEH59074.1"/>
    <property type="molecule type" value="Genomic_DNA"/>
</dbReference>
<dbReference type="GO" id="GO:0038023">
    <property type="term" value="F:signaling receptor activity"/>
    <property type="evidence" value="ECO:0007669"/>
    <property type="project" value="InterPro"/>
</dbReference>
<evidence type="ECO:0000256" key="12">
    <source>
        <dbReference type="ARBA" id="ARBA00023170"/>
    </source>
</evidence>
<evidence type="ECO:0000256" key="9">
    <source>
        <dbReference type="ARBA" id="ARBA00023065"/>
    </source>
</evidence>
<keyword evidence="10 15" id="KW-0798">TonB box</keyword>
<evidence type="ECO:0000259" key="16">
    <source>
        <dbReference type="Pfam" id="PF00593"/>
    </source>
</evidence>
<keyword evidence="11 14" id="KW-0472">Membrane</keyword>
<dbReference type="Pfam" id="PF07715">
    <property type="entry name" value="Plug"/>
    <property type="match status" value="1"/>
</dbReference>
<evidence type="ECO:0000256" key="8">
    <source>
        <dbReference type="ARBA" id="ARBA00023004"/>
    </source>
</evidence>
<accession>F8TUG2</accession>
<dbReference type="InterPro" id="IPR036942">
    <property type="entry name" value="Beta-barrel_TonB_sf"/>
</dbReference>
<dbReference type="GO" id="GO:0009279">
    <property type="term" value="C:cell outer membrane"/>
    <property type="evidence" value="ECO:0007669"/>
    <property type="project" value="UniProtKB-SubCell"/>
</dbReference>
<protein>
    <submittedName>
        <fullName evidence="18">TonB-dependent receptor</fullName>
    </submittedName>
</protein>
<keyword evidence="8" id="KW-0408">Iron</keyword>
<evidence type="ECO:0000256" key="3">
    <source>
        <dbReference type="ARBA" id="ARBA00022448"/>
    </source>
</evidence>
<dbReference type="InterPro" id="IPR039426">
    <property type="entry name" value="TonB-dep_rcpt-like"/>
</dbReference>
<dbReference type="FunFam" id="2.170.130.10:FF:000001">
    <property type="entry name" value="Catecholate siderophore TonB-dependent receptor"/>
    <property type="match status" value="1"/>
</dbReference>
<dbReference type="Gene3D" id="2.40.170.20">
    <property type="entry name" value="TonB-dependent receptor, beta-barrel domain"/>
    <property type="match status" value="1"/>
</dbReference>
<keyword evidence="3 14" id="KW-0813">Transport</keyword>
<dbReference type="InterPro" id="IPR037066">
    <property type="entry name" value="Plug_dom_sf"/>
</dbReference>
<keyword evidence="7" id="KW-0732">Signal</keyword>
<sequence>MRRVSRCTCSQPIVFNGPTLVYAEGSLRAFARSPLSLSLAVVLALPFAAQAAELASAESASAEAADAQTLDTVRVNAYRTTTHSQGATKTDAPIAQTPQSIAVIAREELDARGVQNLNEAMRYVAGVSLESSGIDNRVDDFRIRGYDAGSWSNNVTLDGLRAPQGGQWNRTMFDTWNLERVEVLKGPSAVMYGQVAPGGMVNQVSKTPTPGQQQVLQLGLDGHGQYSAAFDVGTGSGDDAHLVRLVGLYRDGDTQIDHTEQKHWFLAPSYTWQIAERTRLTLLGLYQKDDGGSTYQFLPMDGTLRPTRYGRMKNTTFIGEPSWNTYDRTLWTAGWLFEHGFNENWTLSQSARRTHVDSLYRGVITLGALNADGRTQNRRATYGDGDSDGDTIDTRIQGKFVTGAIAHTLLFGVDWQKADWVGGRGAMNNPAPIDIFHPVYTGYTPVVRSVGLSRGTNEQTGAYLQDQMAFGNWRVLLGGRYDRTDDDTATATRTVATGAVTPWVRTRLKNDAFTGRAGVLYAAPNGWSPYLSYAESFQPATTDINQSYTRTPFDPITGKQWEGGVKFQPSSFDGLITLSAYDLRQENILVDDPDPTHVNCGASGALRCQAQSGEGRVRGVELEARVTPLEGFSIIGAASRMDSELTRGAPELRGKQLAQVPEWTATAWLDYTFHAGALEGLGLAAGVRYSGESYGDSANLYRIPSYTVFDAAIRYRVDTGNGPATQFALNIGNLSDKTYISTCGSVASCYYGSGRTVVASVRLSW</sequence>
<keyword evidence="9" id="KW-0406">Ion transport</keyword>
<name>F8TUG2_9GAMM</name>
<evidence type="ECO:0000313" key="18">
    <source>
        <dbReference type="EMBL" id="AEH59074.1"/>
    </source>
</evidence>
<dbReference type="Gene3D" id="2.170.130.10">
    <property type="entry name" value="TonB-dependent receptor, plug domain"/>
    <property type="match status" value="1"/>
</dbReference>
<dbReference type="InterPro" id="IPR000531">
    <property type="entry name" value="Beta-barrel_TonB"/>
</dbReference>
<dbReference type="InterPro" id="IPR012910">
    <property type="entry name" value="Plug_dom"/>
</dbReference>
<evidence type="ECO:0000256" key="13">
    <source>
        <dbReference type="ARBA" id="ARBA00023237"/>
    </source>
</evidence>
<evidence type="ECO:0000256" key="4">
    <source>
        <dbReference type="ARBA" id="ARBA00022452"/>
    </source>
</evidence>
<dbReference type="PANTHER" id="PTHR32552:SF68">
    <property type="entry name" value="FERRICHROME OUTER MEMBRANE TRANSPORTER_PHAGE RECEPTOR"/>
    <property type="match status" value="1"/>
</dbReference>
<dbReference type="CDD" id="cd01347">
    <property type="entry name" value="ligand_gated_channel"/>
    <property type="match status" value="1"/>
</dbReference>
<proteinExistence type="inferred from homology"/>
<keyword evidence="5" id="KW-0410">Iron transport</keyword>
<evidence type="ECO:0000256" key="1">
    <source>
        <dbReference type="ARBA" id="ARBA00004571"/>
    </source>
</evidence>
<dbReference type="PROSITE" id="PS52016">
    <property type="entry name" value="TONB_DEPENDENT_REC_3"/>
    <property type="match status" value="1"/>
</dbReference>
<evidence type="ECO:0000256" key="15">
    <source>
        <dbReference type="RuleBase" id="RU003357"/>
    </source>
</evidence>
<dbReference type="NCBIfam" id="TIGR01783">
    <property type="entry name" value="TonB-siderophor"/>
    <property type="match status" value="1"/>
</dbReference>
<evidence type="ECO:0000256" key="11">
    <source>
        <dbReference type="ARBA" id="ARBA00023136"/>
    </source>
</evidence>
<keyword evidence="4 14" id="KW-1134">Transmembrane beta strand</keyword>
<dbReference type="AlphaFoldDB" id="F8TUG2"/>
<evidence type="ECO:0000256" key="2">
    <source>
        <dbReference type="ARBA" id="ARBA00009810"/>
    </source>
</evidence>
<dbReference type="Pfam" id="PF00593">
    <property type="entry name" value="TonB_dep_Rec_b-barrel"/>
    <property type="match status" value="1"/>
</dbReference>
<evidence type="ECO:0000256" key="10">
    <source>
        <dbReference type="ARBA" id="ARBA00023077"/>
    </source>
</evidence>
<evidence type="ECO:0000259" key="17">
    <source>
        <dbReference type="Pfam" id="PF07715"/>
    </source>
</evidence>
<evidence type="ECO:0000256" key="14">
    <source>
        <dbReference type="PROSITE-ProRule" id="PRU01360"/>
    </source>
</evidence>
<comment type="subcellular location">
    <subcellularLocation>
        <location evidence="1 14">Cell outer membrane</location>
        <topology evidence="1 14">Multi-pass membrane protein</topology>
    </subcellularLocation>
</comment>
<keyword evidence="13 14" id="KW-0998">Cell outer membrane</keyword>
<feature type="domain" description="TonB-dependent receptor plug" evidence="17">
    <location>
        <begin position="95"/>
        <end position="199"/>
    </location>
</feature>
<comment type="similarity">
    <text evidence="2 14 15">Belongs to the TonB-dependent receptor family.</text>
</comment>
<dbReference type="PANTHER" id="PTHR32552">
    <property type="entry name" value="FERRICHROME IRON RECEPTOR-RELATED"/>
    <property type="match status" value="1"/>
</dbReference>
<dbReference type="GO" id="GO:0015891">
    <property type="term" value="P:siderophore transport"/>
    <property type="evidence" value="ECO:0007669"/>
    <property type="project" value="InterPro"/>
</dbReference>
<dbReference type="GO" id="GO:0015344">
    <property type="term" value="F:siderophore uptake transmembrane transporter activity"/>
    <property type="evidence" value="ECO:0007669"/>
    <property type="project" value="TreeGrafter"/>
</dbReference>
<organism evidence="18">
    <name type="scientific">Lysobacter sp. ATCC 53042</name>
    <dbReference type="NCBI Taxonomy" id="324869"/>
    <lineage>
        <taxon>Bacteria</taxon>
        <taxon>Pseudomonadati</taxon>
        <taxon>Pseudomonadota</taxon>
        <taxon>Gammaproteobacteria</taxon>
        <taxon>Lysobacterales</taxon>
        <taxon>Lysobacteraceae</taxon>
        <taxon>Lysobacter</taxon>
    </lineage>
</organism>
<evidence type="ECO:0000256" key="6">
    <source>
        <dbReference type="ARBA" id="ARBA00022692"/>
    </source>
</evidence>
<evidence type="ECO:0000256" key="5">
    <source>
        <dbReference type="ARBA" id="ARBA00022496"/>
    </source>
</evidence>
<dbReference type="SUPFAM" id="SSF56935">
    <property type="entry name" value="Porins"/>
    <property type="match status" value="1"/>
</dbReference>
<dbReference type="InterPro" id="IPR010105">
    <property type="entry name" value="TonB_sidphr_rcpt"/>
</dbReference>
<feature type="domain" description="TonB-dependent receptor-like beta-barrel" evidence="16">
    <location>
        <begin position="271"/>
        <end position="734"/>
    </location>
</feature>
<dbReference type="FunFam" id="2.40.170.20:FF:000005">
    <property type="entry name" value="TonB-dependent siderophore receptor"/>
    <property type="match status" value="1"/>
</dbReference>
<evidence type="ECO:0000256" key="7">
    <source>
        <dbReference type="ARBA" id="ARBA00022729"/>
    </source>
</evidence>